<evidence type="ECO:0000313" key="6">
    <source>
        <dbReference type="Proteomes" id="UP000799766"/>
    </source>
</evidence>
<dbReference type="InterPro" id="IPR036028">
    <property type="entry name" value="SH3-like_dom_sf"/>
</dbReference>
<evidence type="ECO:0000256" key="3">
    <source>
        <dbReference type="SAM" id="MobiDB-lite"/>
    </source>
</evidence>
<dbReference type="PROSITE" id="PS50002">
    <property type="entry name" value="SH3"/>
    <property type="match status" value="1"/>
</dbReference>
<feature type="compositionally biased region" description="Polar residues" evidence="3">
    <location>
        <begin position="118"/>
        <end position="127"/>
    </location>
</feature>
<evidence type="ECO:0000256" key="2">
    <source>
        <dbReference type="PROSITE-ProRule" id="PRU00192"/>
    </source>
</evidence>
<dbReference type="PANTHER" id="PTHR15176">
    <property type="entry name" value="NEPHROCYSTIN"/>
    <property type="match status" value="1"/>
</dbReference>
<dbReference type="SUPFAM" id="SSF50044">
    <property type="entry name" value="SH3-domain"/>
    <property type="match status" value="1"/>
</dbReference>
<feature type="compositionally biased region" description="Gly residues" evidence="3">
    <location>
        <begin position="628"/>
        <end position="646"/>
    </location>
</feature>
<dbReference type="Proteomes" id="UP000799766">
    <property type="component" value="Unassembled WGS sequence"/>
</dbReference>
<feature type="region of interest" description="Disordered" evidence="3">
    <location>
        <begin position="1"/>
        <end position="78"/>
    </location>
</feature>
<dbReference type="Gene3D" id="2.30.30.40">
    <property type="entry name" value="SH3 Domains"/>
    <property type="match status" value="1"/>
</dbReference>
<feature type="region of interest" description="Disordered" evidence="3">
    <location>
        <begin position="163"/>
        <end position="404"/>
    </location>
</feature>
<feature type="compositionally biased region" description="Low complexity" evidence="3">
    <location>
        <begin position="538"/>
        <end position="579"/>
    </location>
</feature>
<feature type="compositionally biased region" description="Low complexity" evidence="3">
    <location>
        <begin position="588"/>
        <end position="601"/>
    </location>
</feature>
<evidence type="ECO:0000259" key="4">
    <source>
        <dbReference type="PROSITE" id="PS50002"/>
    </source>
</evidence>
<dbReference type="PANTHER" id="PTHR15176:SF1">
    <property type="entry name" value="NEPHROCYSTIN-1"/>
    <property type="match status" value="1"/>
</dbReference>
<organism evidence="5 6">
    <name type="scientific">Lineolata rhizophorae</name>
    <dbReference type="NCBI Taxonomy" id="578093"/>
    <lineage>
        <taxon>Eukaryota</taxon>
        <taxon>Fungi</taxon>
        <taxon>Dikarya</taxon>
        <taxon>Ascomycota</taxon>
        <taxon>Pezizomycotina</taxon>
        <taxon>Dothideomycetes</taxon>
        <taxon>Dothideomycetes incertae sedis</taxon>
        <taxon>Lineolatales</taxon>
        <taxon>Lineolataceae</taxon>
        <taxon>Lineolata</taxon>
    </lineage>
</organism>
<feature type="compositionally biased region" description="Acidic residues" evidence="3">
    <location>
        <begin position="379"/>
        <end position="399"/>
    </location>
</feature>
<feature type="compositionally biased region" description="Basic residues" evidence="3">
    <location>
        <begin position="205"/>
        <end position="224"/>
    </location>
</feature>
<keyword evidence="1 2" id="KW-0728">SH3 domain</keyword>
<protein>
    <recommendedName>
        <fullName evidence="4">SH3 domain-containing protein</fullName>
    </recommendedName>
</protein>
<evidence type="ECO:0000256" key="1">
    <source>
        <dbReference type="ARBA" id="ARBA00022443"/>
    </source>
</evidence>
<feature type="domain" description="SH3" evidence="4">
    <location>
        <begin position="418"/>
        <end position="479"/>
    </location>
</feature>
<sequence length="646" mass="68867">MSSRSGSQSHPNLPSLPPLITPSSKQGTNTNSASSQSQSQPQQQQQQRVPSYASKRLSAFSTTSGNIPGAYSRSRPSSNAFPVFHSSLSYTLVRDFAYPAFHPLFYGPLPDSAPPASELSTPASDSGTGDGYFQRQSGTHLARRLSDPPSTWEGVVRGGMWAPWGDTPSFDPSLDHGQQLPATSFGDGPPWSEDDDLESPVVTTARHKKHKSGHHDHHRHHHHSHSDQHRGSSESRGRRGSRDAAAAGTQSRSSGRRRRGFYDQRGGTANGDGSHTYYVAEEGADGGEANGPGGEYITYPPGRSARAQAQAQASPNNSLSPAGGRRKRGHSSSLSVPSTLAASPTRRDSHFAAMLPRRSYATSTGGYSYEDGAGKGRTDDEDDEYDDGDGDEDEDDFDAAESRFSRDYQFTIASPDEEMHGKAVALYDFARENDNELPLVEGQVVLVSYRHGQGWLVAQDPRTGESGLVPEEYVRLLRDIEGGWSALYDEQHQQHQQSTPTTAAPPPASSMHQPRAHPDPDPDAQRTPTRATRDDAPAHAASSAAAAAAGDDQHQQQQAAPPSRAASAAGARRGSSQQHQQHHHQHHQSAGAGSGASAAGSEWYPAVNSSFSTSSRDLHPFPPRLLATGGGGGGAGRRRGGGGGAR</sequence>
<dbReference type="SMART" id="SM00326">
    <property type="entry name" value="SH3"/>
    <property type="match status" value="1"/>
</dbReference>
<gene>
    <name evidence="5" type="ORF">BDY21DRAFT_385375</name>
</gene>
<dbReference type="OrthoDB" id="19092at2759"/>
<accession>A0A6A6P2U9</accession>
<feature type="compositionally biased region" description="Low complexity" evidence="3">
    <location>
        <begin position="243"/>
        <end position="253"/>
    </location>
</feature>
<keyword evidence="6" id="KW-1185">Reference proteome</keyword>
<dbReference type="AlphaFoldDB" id="A0A6A6P2U9"/>
<feature type="compositionally biased region" description="Low complexity" evidence="3">
    <location>
        <begin position="34"/>
        <end position="47"/>
    </location>
</feature>
<dbReference type="GO" id="GO:0005737">
    <property type="term" value="C:cytoplasm"/>
    <property type="evidence" value="ECO:0007669"/>
    <property type="project" value="TreeGrafter"/>
</dbReference>
<feature type="compositionally biased region" description="Polar residues" evidence="3">
    <location>
        <begin position="331"/>
        <end position="342"/>
    </location>
</feature>
<feature type="compositionally biased region" description="Polar residues" evidence="3">
    <location>
        <begin position="1"/>
        <end position="10"/>
    </location>
</feature>
<feature type="region of interest" description="Disordered" evidence="3">
    <location>
        <begin position="490"/>
        <end position="646"/>
    </location>
</feature>
<dbReference type="EMBL" id="MU001678">
    <property type="protein sequence ID" value="KAF2458296.1"/>
    <property type="molecule type" value="Genomic_DNA"/>
</dbReference>
<reference evidence="5" key="1">
    <citation type="journal article" date="2020" name="Stud. Mycol.">
        <title>101 Dothideomycetes genomes: a test case for predicting lifestyles and emergence of pathogens.</title>
        <authorList>
            <person name="Haridas S."/>
            <person name="Albert R."/>
            <person name="Binder M."/>
            <person name="Bloem J."/>
            <person name="Labutti K."/>
            <person name="Salamov A."/>
            <person name="Andreopoulos B."/>
            <person name="Baker S."/>
            <person name="Barry K."/>
            <person name="Bills G."/>
            <person name="Bluhm B."/>
            <person name="Cannon C."/>
            <person name="Castanera R."/>
            <person name="Culley D."/>
            <person name="Daum C."/>
            <person name="Ezra D."/>
            <person name="Gonzalez J."/>
            <person name="Henrissat B."/>
            <person name="Kuo A."/>
            <person name="Liang C."/>
            <person name="Lipzen A."/>
            <person name="Lutzoni F."/>
            <person name="Magnuson J."/>
            <person name="Mondo S."/>
            <person name="Nolan M."/>
            <person name="Ohm R."/>
            <person name="Pangilinan J."/>
            <person name="Park H.-J."/>
            <person name="Ramirez L."/>
            <person name="Alfaro M."/>
            <person name="Sun H."/>
            <person name="Tritt A."/>
            <person name="Yoshinaga Y."/>
            <person name="Zwiers L.-H."/>
            <person name="Turgeon B."/>
            <person name="Goodwin S."/>
            <person name="Spatafora J."/>
            <person name="Crous P."/>
            <person name="Grigoriev I."/>
        </authorList>
    </citation>
    <scope>NUCLEOTIDE SEQUENCE</scope>
    <source>
        <strain evidence="5">ATCC 16933</strain>
    </source>
</reference>
<feature type="region of interest" description="Disordered" evidence="3">
    <location>
        <begin position="113"/>
        <end position="151"/>
    </location>
</feature>
<dbReference type="InterPro" id="IPR001452">
    <property type="entry name" value="SH3_domain"/>
</dbReference>
<feature type="compositionally biased region" description="Low complexity" evidence="3">
    <location>
        <begin position="303"/>
        <end position="314"/>
    </location>
</feature>
<dbReference type="InterPro" id="IPR039687">
    <property type="entry name" value="NPHP1"/>
</dbReference>
<proteinExistence type="predicted"/>
<name>A0A6A6P2U9_9PEZI</name>
<dbReference type="Pfam" id="PF00018">
    <property type="entry name" value="SH3_1"/>
    <property type="match status" value="1"/>
</dbReference>
<feature type="compositionally biased region" description="Basic and acidic residues" evidence="3">
    <location>
        <begin position="225"/>
        <end position="242"/>
    </location>
</feature>
<evidence type="ECO:0000313" key="5">
    <source>
        <dbReference type="EMBL" id="KAF2458296.1"/>
    </source>
</evidence>